<evidence type="ECO:0000256" key="5">
    <source>
        <dbReference type="ARBA" id="ARBA00012060"/>
    </source>
</evidence>
<evidence type="ECO:0000256" key="9">
    <source>
        <dbReference type="PIRSR" id="PIRSR001399-2"/>
    </source>
</evidence>
<keyword evidence="7" id="KW-0057">Aromatic amino acid biosynthesis</keyword>
<feature type="binding site" evidence="7 9">
    <location>
        <position position="74"/>
    </location>
    <ligand>
        <name>substrate</name>
    </ligand>
</feature>
<dbReference type="HAMAP" id="MF_00169">
    <property type="entry name" value="AroQ"/>
    <property type="match status" value="1"/>
</dbReference>
<dbReference type="GO" id="GO:0003855">
    <property type="term" value="F:3-dehydroquinate dehydratase activity"/>
    <property type="evidence" value="ECO:0007669"/>
    <property type="project" value="UniProtKB-UniRule"/>
</dbReference>
<evidence type="ECO:0000256" key="1">
    <source>
        <dbReference type="ARBA" id="ARBA00001864"/>
    </source>
</evidence>
<dbReference type="Pfam" id="PF01220">
    <property type="entry name" value="DHquinase_II"/>
    <property type="match status" value="1"/>
</dbReference>
<feature type="binding site" evidence="7 9">
    <location>
        <position position="111"/>
    </location>
    <ligand>
        <name>substrate</name>
    </ligand>
</feature>
<dbReference type="EC" id="4.2.1.10" evidence="5 7"/>
<dbReference type="Gene3D" id="3.40.50.9100">
    <property type="entry name" value="Dehydroquinase, class II"/>
    <property type="match status" value="1"/>
</dbReference>
<dbReference type="PANTHER" id="PTHR21272:SF3">
    <property type="entry name" value="CATABOLIC 3-DEHYDROQUINASE"/>
    <property type="match status" value="1"/>
</dbReference>
<comment type="caution">
    <text evidence="11">The sequence shown here is derived from an EMBL/GenBank/DDBJ whole genome shotgun (WGS) entry which is preliminary data.</text>
</comment>
<feature type="binding site" evidence="7 9">
    <location>
        <position position="87"/>
    </location>
    <ligand>
        <name>substrate</name>
    </ligand>
</feature>
<dbReference type="CDD" id="cd00466">
    <property type="entry name" value="DHQase_II"/>
    <property type="match status" value="1"/>
</dbReference>
<dbReference type="InterPro" id="IPR036441">
    <property type="entry name" value="DHquinase_II_sf"/>
</dbReference>
<comment type="catalytic activity">
    <reaction evidence="1 7">
        <text>3-dehydroquinate = 3-dehydroshikimate + H2O</text>
        <dbReference type="Rhea" id="RHEA:21096"/>
        <dbReference type="ChEBI" id="CHEBI:15377"/>
        <dbReference type="ChEBI" id="CHEBI:16630"/>
        <dbReference type="ChEBI" id="CHEBI:32364"/>
        <dbReference type="EC" id="4.2.1.10"/>
    </reaction>
</comment>
<keyword evidence="6 7" id="KW-0456">Lyase</keyword>
<evidence type="ECO:0000313" key="12">
    <source>
        <dbReference type="Proteomes" id="UP000318834"/>
    </source>
</evidence>
<evidence type="ECO:0000256" key="6">
    <source>
        <dbReference type="ARBA" id="ARBA00023239"/>
    </source>
</evidence>
<dbReference type="UniPathway" id="UPA00053">
    <property type="reaction ID" value="UER00086"/>
</dbReference>
<evidence type="ECO:0000256" key="2">
    <source>
        <dbReference type="ARBA" id="ARBA00004902"/>
    </source>
</evidence>
<comment type="subunit">
    <text evidence="4 7">Homododecamer.</text>
</comment>
<dbReference type="GO" id="GO:0009423">
    <property type="term" value="P:chorismate biosynthetic process"/>
    <property type="evidence" value="ECO:0007669"/>
    <property type="project" value="UniProtKB-UniRule"/>
</dbReference>
<comment type="pathway">
    <text evidence="2 7">Metabolic intermediate biosynthesis; chorismate biosynthesis; chorismate from D-erythrose 4-phosphate and phosphoenolpyruvate: step 3/7.</text>
</comment>
<comment type="similarity">
    <text evidence="3 7">Belongs to the type-II 3-dehydroquinase family.</text>
</comment>
<dbReference type="GO" id="GO:0008652">
    <property type="term" value="P:amino acid biosynthetic process"/>
    <property type="evidence" value="ECO:0007669"/>
    <property type="project" value="UniProtKB-KW"/>
</dbReference>
<dbReference type="AlphaFoldDB" id="A0A537IXL8"/>
<dbReference type="GO" id="GO:0019631">
    <property type="term" value="P:quinate catabolic process"/>
    <property type="evidence" value="ECO:0007669"/>
    <property type="project" value="TreeGrafter"/>
</dbReference>
<evidence type="ECO:0000313" key="11">
    <source>
        <dbReference type="EMBL" id="TMI76015.1"/>
    </source>
</evidence>
<feature type="active site" description="Proton donor" evidence="7 8">
    <location>
        <position position="100"/>
    </location>
</feature>
<name>A0A537IXL8_9BACT</name>
<dbReference type="InterPro" id="IPR001874">
    <property type="entry name" value="DHquinase_II"/>
</dbReference>
<evidence type="ECO:0000256" key="10">
    <source>
        <dbReference type="PIRSR" id="PIRSR001399-3"/>
    </source>
</evidence>
<evidence type="ECO:0000256" key="8">
    <source>
        <dbReference type="PIRSR" id="PIRSR001399-1"/>
    </source>
</evidence>
<feature type="binding site" evidence="7 9">
    <location>
        <begin position="101"/>
        <end position="102"/>
    </location>
    <ligand>
        <name>substrate</name>
    </ligand>
</feature>
<gene>
    <name evidence="7 11" type="primary">aroQ</name>
    <name evidence="11" type="ORF">E6H05_05135</name>
</gene>
<dbReference type="NCBIfam" id="NF003807">
    <property type="entry name" value="PRK05395.1-4"/>
    <property type="match status" value="1"/>
</dbReference>
<dbReference type="GO" id="GO:0009073">
    <property type="term" value="P:aromatic amino acid family biosynthetic process"/>
    <property type="evidence" value="ECO:0007669"/>
    <property type="project" value="UniProtKB-KW"/>
</dbReference>
<evidence type="ECO:0000256" key="4">
    <source>
        <dbReference type="ARBA" id="ARBA00011193"/>
    </source>
</evidence>
<dbReference type="SUPFAM" id="SSF52304">
    <property type="entry name" value="Type II 3-dehydroquinate dehydratase"/>
    <property type="match status" value="1"/>
</dbReference>
<dbReference type="PANTHER" id="PTHR21272">
    <property type="entry name" value="CATABOLIC 3-DEHYDROQUINASE"/>
    <property type="match status" value="1"/>
</dbReference>
<proteinExistence type="inferred from homology"/>
<keyword evidence="7" id="KW-0028">Amino-acid biosynthesis</keyword>
<protein>
    <recommendedName>
        <fullName evidence="5 7">3-dehydroquinate dehydratase</fullName>
        <shortName evidence="7">3-dehydroquinase</shortName>
        <ecNumber evidence="5 7">4.2.1.10</ecNumber>
    </recommendedName>
    <alternativeName>
        <fullName evidence="7">Type II DHQase</fullName>
    </alternativeName>
</protein>
<dbReference type="NCBIfam" id="TIGR01088">
    <property type="entry name" value="aroQ"/>
    <property type="match status" value="1"/>
</dbReference>
<evidence type="ECO:0000256" key="3">
    <source>
        <dbReference type="ARBA" id="ARBA00011037"/>
    </source>
</evidence>
<dbReference type="EMBL" id="VBAP01000032">
    <property type="protein sequence ID" value="TMI76015.1"/>
    <property type="molecule type" value="Genomic_DNA"/>
</dbReference>
<accession>A0A537IXL8</accession>
<comment type="function">
    <text evidence="7">Catalyzes a trans-dehydration via an enolate intermediate.</text>
</comment>
<evidence type="ECO:0000256" key="7">
    <source>
        <dbReference type="HAMAP-Rule" id="MF_00169"/>
    </source>
</evidence>
<feature type="active site" description="Proton acceptor" evidence="7 8">
    <location>
        <position position="23"/>
    </location>
</feature>
<dbReference type="NCBIfam" id="NF003805">
    <property type="entry name" value="PRK05395.1-2"/>
    <property type="match status" value="1"/>
</dbReference>
<dbReference type="Proteomes" id="UP000318834">
    <property type="component" value="Unassembled WGS sequence"/>
</dbReference>
<feature type="site" description="Transition state stabilizer" evidence="7 10">
    <location>
        <position position="18"/>
    </location>
</feature>
<organism evidence="11 12">
    <name type="scientific">Candidatus Segetimicrobium genomatis</name>
    <dbReference type="NCBI Taxonomy" id="2569760"/>
    <lineage>
        <taxon>Bacteria</taxon>
        <taxon>Bacillati</taxon>
        <taxon>Candidatus Sysuimicrobiota</taxon>
        <taxon>Candidatus Sysuimicrobiia</taxon>
        <taxon>Candidatus Sysuimicrobiales</taxon>
        <taxon>Candidatus Segetimicrobiaceae</taxon>
        <taxon>Candidatus Segetimicrobium</taxon>
    </lineage>
</organism>
<dbReference type="PIRSF" id="PIRSF001399">
    <property type="entry name" value="DHquinase_II"/>
    <property type="match status" value="1"/>
</dbReference>
<feature type="binding site" evidence="7 9">
    <location>
        <position position="80"/>
    </location>
    <ligand>
        <name>substrate</name>
    </ligand>
</feature>
<sequence length="155" mass="16989">MARILVVYGPNLNLLGEREPHIYGRESMQQINARLAEFARREDADVEFFQSNSEGAIIDRLHAARQTSDAVVINAGALSHYSYALRDAIAAIQIPVIEVHMTNVVARGEFRTSLVLAPACRGLIYGFGANSFLLGLRAAIDLVSDGARNPRPEAR</sequence>
<reference evidence="11 12" key="1">
    <citation type="journal article" date="2019" name="Nat. Microbiol.">
        <title>Mediterranean grassland soil C-N compound turnover is dependent on rainfall and depth, and is mediated by genomically divergent microorganisms.</title>
        <authorList>
            <person name="Diamond S."/>
            <person name="Andeer P.F."/>
            <person name="Li Z."/>
            <person name="Crits-Christoph A."/>
            <person name="Burstein D."/>
            <person name="Anantharaman K."/>
            <person name="Lane K.R."/>
            <person name="Thomas B.C."/>
            <person name="Pan C."/>
            <person name="Northen T.R."/>
            <person name="Banfield J.F."/>
        </authorList>
    </citation>
    <scope>NUCLEOTIDE SEQUENCE [LARGE SCALE GENOMIC DNA]</scope>
    <source>
        <strain evidence="11">NP_8</strain>
    </source>
</reference>